<sequence length="96" mass="10144">MVTHPAFYVGLLKPYHPAAAIDPLGPDPPSTDEGYSLSLPGVLPLQEPGLETSAQQDSLGGARRDPPRSHSQAERPNPPEMFGQDAPHLPDGSLAL</sequence>
<name>A0A9W6WXP7_9STRA</name>
<feature type="compositionally biased region" description="Basic and acidic residues" evidence="1">
    <location>
        <begin position="62"/>
        <end position="73"/>
    </location>
</feature>
<dbReference type="EMBL" id="BSXT01000228">
    <property type="protein sequence ID" value="GMF21472.1"/>
    <property type="molecule type" value="Genomic_DNA"/>
</dbReference>
<dbReference type="Proteomes" id="UP001165121">
    <property type="component" value="Unassembled WGS sequence"/>
</dbReference>
<keyword evidence="3" id="KW-1185">Reference proteome</keyword>
<reference evidence="2" key="1">
    <citation type="submission" date="2023-04" db="EMBL/GenBank/DDBJ databases">
        <title>Phytophthora fragariaefolia NBRC 109709.</title>
        <authorList>
            <person name="Ichikawa N."/>
            <person name="Sato H."/>
            <person name="Tonouchi N."/>
        </authorList>
    </citation>
    <scope>NUCLEOTIDE SEQUENCE</scope>
    <source>
        <strain evidence="2">NBRC 109709</strain>
    </source>
</reference>
<organism evidence="2 3">
    <name type="scientific">Phytophthora fragariaefolia</name>
    <dbReference type="NCBI Taxonomy" id="1490495"/>
    <lineage>
        <taxon>Eukaryota</taxon>
        <taxon>Sar</taxon>
        <taxon>Stramenopiles</taxon>
        <taxon>Oomycota</taxon>
        <taxon>Peronosporomycetes</taxon>
        <taxon>Peronosporales</taxon>
        <taxon>Peronosporaceae</taxon>
        <taxon>Phytophthora</taxon>
    </lineage>
</organism>
<evidence type="ECO:0000313" key="3">
    <source>
        <dbReference type="Proteomes" id="UP001165121"/>
    </source>
</evidence>
<evidence type="ECO:0000256" key="1">
    <source>
        <dbReference type="SAM" id="MobiDB-lite"/>
    </source>
</evidence>
<gene>
    <name evidence="2" type="ORF">Pfra01_000286700</name>
</gene>
<comment type="caution">
    <text evidence="2">The sequence shown here is derived from an EMBL/GenBank/DDBJ whole genome shotgun (WGS) entry which is preliminary data.</text>
</comment>
<dbReference type="AlphaFoldDB" id="A0A9W6WXP7"/>
<accession>A0A9W6WXP7</accession>
<feature type="region of interest" description="Disordered" evidence="1">
    <location>
        <begin position="18"/>
        <end position="96"/>
    </location>
</feature>
<evidence type="ECO:0000313" key="2">
    <source>
        <dbReference type="EMBL" id="GMF21472.1"/>
    </source>
</evidence>
<protein>
    <submittedName>
        <fullName evidence="2">Unnamed protein product</fullName>
    </submittedName>
</protein>
<proteinExistence type="predicted"/>